<evidence type="ECO:0000256" key="3">
    <source>
        <dbReference type="ARBA" id="ARBA00023012"/>
    </source>
</evidence>
<evidence type="ECO:0000256" key="4">
    <source>
        <dbReference type="SAM" id="MobiDB-lite"/>
    </source>
</evidence>
<dbReference type="EMBL" id="JBBMFV010000004">
    <property type="protein sequence ID" value="MEO3942218.1"/>
    <property type="molecule type" value="Genomic_DNA"/>
</dbReference>
<keyword evidence="5" id="KW-1133">Transmembrane helix</keyword>
<organism evidence="8 9">
    <name type="scientific">Paenarthrobacter nicotinovorans</name>
    <name type="common">Arthrobacter nicotinovorans</name>
    <dbReference type="NCBI Taxonomy" id="29320"/>
    <lineage>
        <taxon>Bacteria</taxon>
        <taxon>Bacillati</taxon>
        <taxon>Actinomycetota</taxon>
        <taxon>Actinomycetes</taxon>
        <taxon>Micrococcales</taxon>
        <taxon>Micrococcaceae</taxon>
        <taxon>Paenarthrobacter</taxon>
    </lineage>
</organism>
<feature type="transmembrane region" description="Helical" evidence="5">
    <location>
        <begin position="35"/>
        <end position="57"/>
    </location>
</feature>
<dbReference type="Gene3D" id="3.30.565.10">
    <property type="entry name" value="Histidine kinase-like ATPase, C-terminal domain"/>
    <property type="match status" value="1"/>
</dbReference>
<dbReference type="RefSeq" id="WP_035760457.1">
    <property type="nucleotide sequence ID" value="NZ_JBBMFV010000004.1"/>
</dbReference>
<protein>
    <submittedName>
        <fullName evidence="8">PspC domain-containing protein</fullName>
    </submittedName>
</protein>
<comment type="caution">
    <text evidence="8">The sequence shown here is derived from an EMBL/GenBank/DDBJ whole genome shotgun (WGS) entry which is preliminary data.</text>
</comment>
<accession>A0ABV0GUC0</accession>
<gene>
    <name evidence="8" type="ORF">V3C41_14155</name>
</gene>
<feature type="region of interest" description="Disordered" evidence="4">
    <location>
        <begin position="109"/>
        <end position="170"/>
    </location>
</feature>
<keyword evidence="2" id="KW-0418">Kinase</keyword>
<feature type="compositionally biased region" description="Basic and acidic residues" evidence="4">
    <location>
        <begin position="562"/>
        <end position="591"/>
    </location>
</feature>
<reference evidence="8 9" key="1">
    <citation type="journal article" date="2024" name="Appl. Microbiol. Biotechnol.">
        <title>Biosynthetic gene clusters with biotechnological applications in novel Antarctic isolates from Actinomycetota.</title>
        <authorList>
            <person name="Bruna P."/>
            <person name="Nunez-Montero K."/>
            <person name="Contreras M.J."/>
            <person name="Leal K."/>
            <person name="Garcia M."/>
            <person name="Abanto M."/>
            <person name="Barrientos L."/>
        </authorList>
    </citation>
    <scope>NUCLEOTIDE SEQUENCE [LARGE SCALE GENOMIC DNA]</scope>
    <source>
        <strain evidence="8 9">Se16.17</strain>
    </source>
</reference>
<keyword evidence="3" id="KW-0902">Two-component regulatory system</keyword>
<feature type="transmembrane region" description="Helical" evidence="5">
    <location>
        <begin position="340"/>
        <end position="362"/>
    </location>
</feature>
<dbReference type="Pfam" id="PF04024">
    <property type="entry name" value="PspC"/>
    <property type="match status" value="1"/>
</dbReference>
<sequence>MRTAVQRPVLVRSSDRMIAGVCSGLADHLGWPVKFVRLGMILACFAGGAGVAFYAWLWTMVPTADENAKRNARRPASPIAPAVSLPPAGGTLNAAGKAVGFPPGAVSTQPSNAYDAGHSPSASGAPPVSGPVGGPVPVSGPVGGPVPVRGPFPQVGAGNPGLGGSATGHEPFIEAAGNSVPGVLGSSGSVSGGLGSGVGSLPGGGAVSADERAGFGSPSAAWDWAGRSGEGTWSSWFSTRRVPYGKEILLGAALLLVAAILIARQFGVEVPLGTLIPAAAILGGAAIAWMQLDETRRAGLVDKTKADQAGGWVRLAAGLALVVAGVLVMVSGSGSWEQTWLALLASVAVLGGVALVLLPWGLKFWKDLETERAGRIRETERAEIAAHLHDSVLQTLALIQRRAGSEQDVVRLARAQERELRSWLFSDPAKESGLLADRIKAVAAEVEDSQGHAVEVVAVGDTTMTERHEAMVQAAREAMLNAARHGGGTVSVYVESTAGTTEIFVKDRGPGFDLDAVPDDRLGVKESIIGRMKRHGGTATINSSSDGTEVRLALPSTNGEAGDQRNSEARNSETRNSETRNSETRNGEAKA</sequence>
<feature type="domain" description="Histidine kinase/HSP90-like ATPase" evidence="6">
    <location>
        <begin position="470"/>
        <end position="557"/>
    </location>
</feature>
<keyword evidence="5" id="KW-0472">Membrane</keyword>
<proteinExistence type="predicted"/>
<evidence type="ECO:0000259" key="6">
    <source>
        <dbReference type="Pfam" id="PF02518"/>
    </source>
</evidence>
<feature type="compositionally biased region" description="Low complexity" evidence="4">
    <location>
        <begin position="116"/>
        <end position="127"/>
    </location>
</feature>
<keyword evidence="5" id="KW-0812">Transmembrane</keyword>
<evidence type="ECO:0000313" key="8">
    <source>
        <dbReference type="EMBL" id="MEO3942218.1"/>
    </source>
</evidence>
<dbReference type="PANTHER" id="PTHR24421:SF61">
    <property type="entry name" value="OXYGEN SENSOR HISTIDINE KINASE NREB"/>
    <property type="match status" value="1"/>
</dbReference>
<dbReference type="SUPFAM" id="SSF55874">
    <property type="entry name" value="ATPase domain of HSP90 chaperone/DNA topoisomerase II/histidine kinase"/>
    <property type="match status" value="1"/>
</dbReference>
<dbReference type="PANTHER" id="PTHR24421">
    <property type="entry name" value="NITRATE/NITRITE SENSOR PROTEIN NARX-RELATED"/>
    <property type="match status" value="1"/>
</dbReference>
<feature type="compositionally biased region" description="Low complexity" evidence="4">
    <location>
        <begin position="135"/>
        <end position="156"/>
    </location>
</feature>
<evidence type="ECO:0000256" key="2">
    <source>
        <dbReference type="ARBA" id="ARBA00022777"/>
    </source>
</evidence>
<dbReference type="InterPro" id="IPR003594">
    <property type="entry name" value="HATPase_dom"/>
</dbReference>
<evidence type="ECO:0000256" key="5">
    <source>
        <dbReference type="SAM" id="Phobius"/>
    </source>
</evidence>
<feature type="transmembrane region" description="Helical" evidence="5">
    <location>
        <begin position="312"/>
        <end position="334"/>
    </location>
</feature>
<dbReference type="Proteomes" id="UP001448614">
    <property type="component" value="Unassembled WGS sequence"/>
</dbReference>
<feature type="transmembrane region" description="Helical" evidence="5">
    <location>
        <begin position="272"/>
        <end position="292"/>
    </location>
</feature>
<evidence type="ECO:0000259" key="7">
    <source>
        <dbReference type="Pfam" id="PF04024"/>
    </source>
</evidence>
<evidence type="ECO:0000256" key="1">
    <source>
        <dbReference type="ARBA" id="ARBA00022679"/>
    </source>
</evidence>
<keyword evidence="1" id="KW-0808">Transferase</keyword>
<dbReference type="InterPro" id="IPR050482">
    <property type="entry name" value="Sensor_HK_TwoCompSys"/>
</dbReference>
<name>A0ABV0GUC0_PAENI</name>
<dbReference type="InterPro" id="IPR007168">
    <property type="entry name" value="Phageshock_PspC_N"/>
</dbReference>
<dbReference type="Pfam" id="PF02518">
    <property type="entry name" value="HATPase_c"/>
    <property type="match status" value="1"/>
</dbReference>
<keyword evidence="9" id="KW-1185">Reference proteome</keyword>
<feature type="region of interest" description="Disordered" evidence="4">
    <location>
        <begin position="535"/>
        <end position="591"/>
    </location>
</feature>
<feature type="transmembrane region" description="Helical" evidence="5">
    <location>
        <begin position="248"/>
        <end position="266"/>
    </location>
</feature>
<dbReference type="InterPro" id="IPR036890">
    <property type="entry name" value="HATPase_C_sf"/>
</dbReference>
<evidence type="ECO:0000313" key="9">
    <source>
        <dbReference type="Proteomes" id="UP001448614"/>
    </source>
</evidence>
<feature type="domain" description="Phage shock protein PspC N-terminal" evidence="7">
    <location>
        <begin position="10"/>
        <end position="63"/>
    </location>
</feature>